<evidence type="ECO:0000256" key="3">
    <source>
        <dbReference type="ARBA" id="ARBA00022475"/>
    </source>
</evidence>
<reference evidence="12" key="1">
    <citation type="journal article" date="2014" name="Int. J. Syst. Evol. Microbiol.">
        <title>Complete genome sequence of Corynebacterium casei LMG S-19264T (=DSM 44701T), isolated from a smear-ripened cheese.</title>
        <authorList>
            <consortium name="US DOE Joint Genome Institute (JGI-PGF)"/>
            <person name="Walter F."/>
            <person name="Albersmeier A."/>
            <person name="Kalinowski J."/>
            <person name="Ruckert C."/>
        </authorList>
    </citation>
    <scope>NUCLEOTIDE SEQUENCE</scope>
    <source>
        <strain evidence="12">KCTC 12343</strain>
    </source>
</reference>
<dbReference type="Pfam" id="PF00563">
    <property type="entry name" value="EAL"/>
    <property type="match status" value="1"/>
</dbReference>
<feature type="domain" description="EAL" evidence="11">
    <location>
        <begin position="268"/>
        <end position="520"/>
    </location>
</feature>
<keyword evidence="3" id="KW-1003">Cell membrane</keyword>
<comment type="subcellular location">
    <subcellularLocation>
        <location evidence="1">Cell membrane</location>
        <topology evidence="1">Multi-pass membrane protein</topology>
    </subcellularLocation>
</comment>
<keyword evidence="4" id="KW-0973">c-di-GMP</keyword>
<evidence type="ECO:0000313" key="13">
    <source>
        <dbReference type="EMBL" id="QBI02402.1"/>
    </source>
</evidence>
<dbReference type="EC" id="3.1.4.52" evidence="2"/>
<evidence type="ECO:0000313" key="14">
    <source>
        <dbReference type="Proteomes" id="UP000292307"/>
    </source>
</evidence>
<keyword evidence="5 10" id="KW-0812">Transmembrane</keyword>
<dbReference type="InterPro" id="IPR001633">
    <property type="entry name" value="EAL_dom"/>
</dbReference>
<dbReference type="AlphaFoldDB" id="A0A411X0C7"/>
<dbReference type="RefSeq" id="WP_131146516.1">
    <property type="nucleotide sequence ID" value="NZ_BMWV01000005.1"/>
</dbReference>
<dbReference type="CDD" id="cd01948">
    <property type="entry name" value="EAL"/>
    <property type="match status" value="1"/>
</dbReference>
<evidence type="ECO:0000256" key="7">
    <source>
        <dbReference type="ARBA" id="ARBA00022989"/>
    </source>
</evidence>
<evidence type="ECO:0000259" key="11">
    <source>
        <dbReference type="PROSITE" id="PS50883"/>
    </source>
</evidence>
<dbReference type="GO" id="GO:0005886">
    <property type="term" value="C:plasma membrane"/>
    <property type="evidence" value="ECO:0007669"/>
    <property type="project" value="UniProtKB-SubCell"/>
</dbReference>
<keyword evidence="8 10" id="KW-0472">Membrane</keyword>
<gene>
    <name evidence="13" type="ORF">EYF70_17300</name>
    <name evidence="12" type="ORF">GCM10007387_26450</name>
</gene>
<keyword evidence="7 10" id="KW-1133">Transmembrane helix</keyword>
<evidence type="ECO:0000313" key="15">
    <source>
        <dbReference type="Proteomes" id="UP000628442"/>
    </source>
</evidence>
<dbReference type="EMBL" id="CP036401">
    <property type="protein sequence ID" value="QBI02402.1"/>
    <property type="molecule type" value="Genomic_DNA"/>
</dbReference>
<evidence type="ECO:0000256" key="1">
    <source>
        <dbReference type="ARBA" id="ARBA00004651"/>
    </source>
</evidence>
<reference evidence="12" key="3">
    <citation type="submission" date="2022-12" db="EMBL/GenBank/DDBJ databases">
        <authorList>
            <person name="Sun Q."/>
            <person name="Kim S."/>
        </authorList>
    </citation>
    <scope>NUCLEOTIDE SEQUENCE</scope>
    <source>
        <strain evidence="12">KCTC 12343</strain>
    </source>
</reference>
<dbReference type="EMBL" id="BMWV01000005">
    <property type="protein sequence ID" value="GGY43111.1"/>
    <property type="molecule type" value="Genomic_DNA"/>
</dbReference>
<dbReference type="Gene3D" id="3.20.20.450">
    <property type="entry name" value="EAL domain"/>
    <property type="match status" value="1"/>
</dbReference>
<dbReference type="Pfam" id="PF12792">
    <property type="entry name" value="CSS-motif"/>
    <property type="match status" value="1"/>
</dbReference>
<dbReference type="PANTHER" id="PTHR33121">
    <property type="entry name" value="CYCLIC DI-GMP PHOSPHODIESTERASE PDEF"/>
    <property type="match status" value="1"/>
</dbReference>
<dbReference type="InterPro" id="IPR024744">
    <property type="entry name" value="CSS-motif_dom"/>
</dbReference>
<evidence type="ECO:0000256" key="2">
    <source>
        <dbReference type="ARBA" id="ARBA00012282"/>
    </source>
</evidence>
<evidence type="ECO:0000256" key="5">
    <source>
        <dbReference type="ARBA" id="ARBA00022692"/>
    </source>
</evidence>
<comment type="catalytic activity">
    <reaction evidence="9">
        <text>3',3'-c-di-GMP + H2O = 5'-phosphoguanylyl(3'-&gt;5')guanosine + H(+)</text>
        <dbReference type="Rhea" id="RHEA:24902"/>
        <dbReference type="ChEBI" id="CHEBI:15377"/>
        <dbReference type="ChEBI" id="CHEBI:15378"/>
        <dbReference type="ChEBI" id="CHEBI:58754"/>
        <dbReference type="ChEBI" id="CHEBI:58805"/>
        <dbReference type="EC" id="3.1.4.52"/>
    </reaction>
</comment>
<evidence type="ECO:0000256" key="4">
    <source>
        <dbReference type="ARBA" id="ARBA00022636"/>
    </source>
</evidence>
<protein>
    <recommendedName>
        <fullName evidence="2">cyclic-guanylate-specific phosphodiesterase</fullName>
        <ecNumber evidence="2">3.1.4.52</ecNumber>
    </recommendedName>
</protein>
<dbReference type="PROSITE" id="PS50883">
    <property type="entry name" value="EAL"/>
    <property type="match status" value="1"/>
</dbReference>
<dbReference type="SMART" id="SM00052">
    <property type="entry name" value="EAL"/>
    <property type="match status" value="1"/>
</dbReference>
<accession>A0A411X0C7</accession>
<dbReference type="GO" id="GO:0071111">
    <property type="term" value="F:cyclic-guanylate-specific phosphodiesterase activity"/>
    <property type="evidence" value="ECO:0007669"/>
    <property type="project" value="UniProtKB-EC"/>
</dbReference>
<evidence type="ECO:0000256" key="9">
    <source>
        <dbReference type="ARBA" id="ARBA00034290"/>
    </source>
</evidence>
<evidence type="ECO:0000256" key="10">
    <source>
        <dbReference type="SAM" id="Phobius"/>
    </source>
</evidence>
<name>A0A411X0C7_9BURK</name>
<proteinExistence type="predicted"/>
<sequence length="531" mass="58124">MGKRALFGTTLLAAAIAALVPPWLAYREAEYQAYRTEADFALGYARDLMRRVDETGSQAFRGIEQLAKSGYPPCSAQSQELMRRIDLSSTYIQAIGYVRGGVLACSSMGDHSLALGTRTFRTSRGVLIHTEVPLGKDSSSPLIGIQRGDYAALFHRDLPLDTWTAVPDVSLAALHLEMRDSGTPMTNRGYVDRSWLARLENRREVTFLTGQYLVAVVRSDKYLNAGVAAVPRAHLDRRTAAAAMRLVPAGTVAGLALALAILLLARRQMSIANALRHALRKDEFFLLYQPIVELATGKWVGAEALLRWRRATGELIGPDLFIPIAEQTGTITKLTGRVIRLVQRDAGRFLVDFPGFHIALNLSASDLRSTAIVDLLDRLLAQTGARPANLIVELTERALLDIGSARKVISALRKRGIEVAVDDFGTGYSSLSYLESLELDYLKIDRSFIEAIGTRAPTSQVVSHIIRMADAMGLRMIAEGVETQAQADFLIANGVQYAQGWLFAKPISFDELSRALDGTLPERADRLAAGQ</sequence>
<dbReference type="SUPFAM" id="SSF141868">
    <property type="entry name" value="EAL domain-like"/>
    <property type="match status" value="1"/>
</dbReference>
<keyword evidence="14" id="KW-1185">Reference proteome</keyword>
<dbReference type="Proteomes" id="UP000292307">
    <property type="component" value="Chromosome"/>
</dbReference>
<feature type="transmembrane region" description="Helical" evidence="10">
    <location>
        <begin position="246"/>
        <end position="265"/>
    </location>
</feature>
<dbReference type="InterPro" id="IPR050706">
    <property type="entry name" value="Cyclic-di-GMP_PDE-like"/>
</dbReference>
<dbReference type="InterPro" id="IPR035919">
    <property type="entry name" value="EAL_sf"/>
</dbReference>
<organism evidence="12 15">
    <name type="scientific">Pseudoduganella albidiflava</name>
    <dbReference type="NCBI Taxonomy" id="321983"/>
    <lineage>
        <taxon>Bacteria</taxon>
        <taxon>Pseudomonadati</taxon>
        <taxon>Pseudomonadota</taxon>
        <taxon>Betaproteobacteria</taxon>
        <taxon>Burkholderiales</taxon>
        <taxon>Oxalobacteraceae</taxon>
        <taxon>Telluria group</taxon>
        <taxon>Pseudoduganella</taxon>
    </lineage>
</organism>
<evidence type="ECO:0000256" key="6">
    <source>
        <dbReference type="ARBA" id="ARBA00022801"/>
    </source>
</evidence>
<evidence type="ECO:0000313" key="12">
    <source>
        <dbReference type="EMBL" id="GGY43111.1"/>
    </source>
</evidence>
<dbReference type="OrthoDB" id="9813903at2"/>
<evidence type="ECO:0000256" key="8">
    <source>
        <dbReference type="ARBA" id="ARBA00023136"/>
    </source>
</evidence>
<dbReference type="PANTHER" id="PTHR33121:SF79">
    <property type="entry name" value="CYCLIC DI-GMP PHOSPHODIESTERASE PDED-RELATED"/>
    <property type="match status" value="1"/>
</dbReference>
<dbReference type="Proteomes" id="UP000628442">
    <property type="component" value="Unassembled WGS sequence"/>
</dbReference>
<keyword evidence="6" id="KW-0378">Hydrolase</keyword>
<reference evidence="13 14" key="2">
    <citation type="submission" date="2019-02" db="EMBL/GenBank/DDBJ databases">
        <title>Draft Genome Sequences of Six Type Strains of the Genus Massilia.</title>
        <authorList>
            <person name="Miess H."/>
            <person name="Frediansyhah A."/>
            <person name="Gross H."/>
        </authorList>
    </citation>
    <scope>NUCLEOTIDE SEQUENCE [LARGE SCALE GENOMIC DNA]</scope>
    <source>
        <strain evidence="13 14">DSM 17472</strain>
    </source>
</reference>